<organism evidence="2 3">
    <name type="scientific">Fusarium albosuccineum</name>
    <dbReference type="NCBI Taxonomy" id="1237068"/>
    <lineage>
        <taxon>Eukaryota</taxon>
        <taxon>Fungi</taxon>
        <taxon>Dikarya</taxon>
        <taxon>Ascomycota</taxon>
        <taxon>Pezizomycotina</taxon>
        <taxon>Sordariomycetes</taxon>
        <taxon>Hypocreomycetidae</taxon>
        <taxon>Hypocreales</taxon>
        <taxon>Nectriaceae</taxon>
        <taxon>Fusarium</taxon>
        <taxon>Fusarium decemcellulare species complex</taxon>
    </lineage>
</organism>
<feature type="region of interest" description="Disordered" evidence="1">
    <location>
        <begin position="51"/>
        <end position="110"/>
    </location>
</feature>
<comment type="caution">
    <text evidence="2">The sequence shown here is derived from an EMBL/GenBank/DDBJ whole genome shotgun (WGS) entry which is preliminary data.</text>
</comment>
<accession>A0A8H4PGE1</accession>
<feature type="compositionally biased region" description="Basic residues" evidence="1">
    <location>
        <begin position="1"/>
        <end position="10"/>
    </location>
</feature>
<feature type="compositionally biased region" description="Low complexity" evidence="1">
    <location>
        <begin position="63"/>
        <end position="85"/>
    </location>
</feature>
<reference evidence="2 3" key="1">
    <citation type="submission" date="2020-01" db="EMBL/GenBank/DDBJ databases">
        <title>Identification and distribution of gene clusters putatively required for synthesis of sphingolipid metabolism inhibitors in phylogenetically diverse species of the filamentous fungus Fusarium.</title>
        <authorList>
            <person name="Kim H.-S."/>
            <person name="Busman M."/>
            <person name="Brown D.W."/>
            <person name="Divon H."/>
            <person name="Uhlig S."/>
            <person name="Proctor R.H."/>
        </authorList>
    </citation>
    <scope>NUCLEOTIDE SEQUENCE [LARGE SCALE GENOMIC DNA]</scope>
    <source>
        <strain evidence="2 3">NRRL 20459</strain>
    </source>
</reference>
<feature type="region of interest" description="Disordered" evidence="1">
    <location>
        <begin position="1"/>
        <end position="32"/>
    </location>
</feature>
<evidence type="ECO:0000256" key="1">
    <source>
        <dbReference type="SAM" id="MobiDB-lite"/>
    </source>
</evidence>
<name>A0A8H4PGE1_9HYPO</name>
<dbReference type="Proteomes" id="UP000554235">
    <property type="component" value="Unassembled WGS sequence"/>
</dbReference>
<sequence length="138" mass="14629">MHRYCQRFYHRPNAPRNSEGVHDQNGMASRENGTILANGFAGSVVSESIAVVPPMDQNQSQNQAHGPARPQGGGQAADAQEQEQPSLQGGGPTSEEVPGGSNRQGPARRPAIVERAVLMACGFENRGLGPVVYKGDKP</sequence>
<protein>
    <submittedName>
        <fullName evidence="2">Uncharacterized protein</fullName>
    </submittedName>
</protein>
<dbReference type="AlphaFoldDB" id="A0A8H4PGE1"/>
<evidence type="ECO:0000313" key="3">
    <source>
        <dbReference type="Proteomes" id="UP000554235"/>
    </source>
</evidence>
<gene>
    <name evidence="2" type="ORF">FALBO_1316</name>
</gene>
<proteinExistence type="predicted"/>
<evidence type="ECO:0000313" key="2">
    <source>
        <dbReference type="EMBL" id="KAF4471756.1"/>
    </source>
</evidence>
<dbReference type="EMBL" id="JAADYS010000169">
    <property type="protein sequence ID" value="KAF4471756.1"/>
    <property type="molecule type" value="Genomic_DNA"/>
</dbReference>
<keyword evidence="3" id="KW-1185">Reference proteome</keyword>